<dbReference type="Proteomes" id="UP001642260">
    <property type="component" value="Unassembled WGS sequence"/>
</dbReference>
<protein>
    <recommendedName>
        <fullName evidence="1">Peptidase M16 C-terminal domain-containing protein</fullName>
    </recommendedName>
</protein>
<dbReference type="Pfam" id="PF05193">
    <property type="entry name" value="Peptidase_M16_C"/>
    <property type="match status" value="1"/>
</dbReference>
<proteinExistence type="predicted"/>
<reference evidence="2 3" key="1">
    <citation type="submission" date="2022-03" db="EMBL/GenBank/DDBJ databases">
        <authorList>
            <person name="Macdonald S."/>
            <person name="Ahmed S."/>
            <person name="Newling K."/>
        </authorList>
    </citation>
    <scope>NUCLEOTIDE SEQUENCE [LARGE SCALE GENOMIC DNA]</scope>
</reference>
<evidence type="ECO:0000259" key="1">
    <source>
        <dbReference type="Pfam" id="PF05193"/>
    </source>
</evidence>
<keyword evidence="3" id="KW-1185">Reference proteome</keyword>
<comment type="caution">
    <text evidence="2">The sequence shown here is derived from an EMBL/GenBank/DDBJ whole genome shotgun (WGS) entry which is preliminary data.</text>
</comment>
<evidence type="ECO:0000313" key="3">
    <source>
        <dbReference type="Proteomes" id="UP001642260"/>
    </source>
</evidence>
<dbReference type="Gene3D" id="3.30.830.10">
    <property type="entry name" value="Metalloenzyme, LuxS/M16 peptidase-like"/>
    <property type="match status" value="1"/>
</dbReference>
<dbReference type="AlphaFoldDB" id="A0ABC8LB02"/>
<gene>
    <name evidence="2" type="ORF">ERUC_LOCUS33163</name>
</gene>
<name>A0ABC8LB02_ERUVS</name>
<sequence length="194" mass="21414">MHDRYDVIGKMLHTLRFAFEVPGWKSEKEALIASVLQMLMGGGGSFSAGGPGKGMHSWLYLRILNEDQQVQSCTAFTSIFDNTGLFGIYGCSSPEFSAKAIELTAKELKDVAGGKGLQFNHLDRAKAATKSAVLMNLESQMIAAEDIGRQILTYGETKPVENFLKAVDELTLKDITDFTSKDNFKAFDNGFLWR</sequence>
<feature type="non-terminal residue" evidence="2">
    <location>
        <position position="194"/>
    </location>
</feature>
<organism evidence="2 3">
    <name type="scientific">Eruca vesicaria subsp. sativa</name>
    <name type="common">Garden rocket</name>
    <name type="synonym">Eruca sativa</name>
    <dbReference type="NCBI Taxonomy" id="29727"/>
    <lineage>
        <taxon>Eukaryota</taxon>
        <taxon>Viridiplantae</taxon>
        <taxon>Streptophyta</taxon>
        <taxon>Embryophyta</taxon>
        <taxon>Tracheophyta</taxon>
        <taxon>Spermatophyta</taxon>
        <taxon>Magnoliopsida</taxon>
        <taxon>eudicotyledons</taxon>
        <taxon>Gunneridae</taxon>
        <taxon>Pentapetalae</taxon>
        <taxon>rosids</taxon>
        <taxon>malvids</taxon>
        <taxon>Brassicales</taxon>
        <taxon>Brassicaceae</taxon>
        <taxon>Brassiceae</taxon>
        <taxon>Eruca</taxon>
    </lineage>
</organism>
<dbReference type="InterPro" id="IPR007863">
    <property type="entry name" value="Peptidase_M16_C"/>
</dbReference>
<dbReference type="PANTHER" id="PTHR11851:SF212">
    <property type="entry name" value="(RAPE) HYPOTHETICAL PROTEIN"/>
    <property type="match status" value="1"/>
</dbReference>
<accession>A0ABC8LB02</accession>
<dbReference type="InterPro" id="IPR011249">
    <property type="entry name" value="Metalloenz_LuxS/M16"/>
</dbReference>
<dbReference type="InterPro" id="IPR050361">
    <property type="entry name" value="MPP/UQCRC_Complex"/>
</dbReference>
<evidence type="ECO:0000313" key="2">
    <source>
        <dbReference type="EMBL" id="CAH8380456.1"/>
    </source>
</evidence>
<dbReference type="EMBL" id="CAKOAT010488488">
    <property type="protein sequence ID" value="CAH8380456.1"/>
    <property type="molecule type" value="Genomic_DNA"/>
</dbReference>
<dbReference type="PANTHER" id="PTHR11851">
    <property type="entry name" value="METALLOPROTEASE"/>
    <property type="match status" value="1"/>
</dbReference>
<feature type="domain" description="Peptidase M16 C-terminal" evidence="1">
    <location>
        <begin position="13"/>
        <end position="128"/>
    </location>
</feature>
<dbReference type="SUPFAM" id="SSF63411">
    <property type="entry name" value="LuxS/MPP-like metallohydrolase"/>
    <property type="match status" value="1"/>
</dbReference>